<proteinExistence type="predicted"/>
<feature type="transmembrane region" description="Helical" evidence="3">
    <location>
        <begin position="141"/>
        <end position="170"/>
    </location>
</feature>
<keyword evidence="3" id="KW-0812">Transmembrane</keyword>
<protein>
    <submittedName>
        <fullName evidence="4">Conserved membrane protein</fullName>
    </submittedName>
</protein>
<dbReference type="KEGG" id="ttn:TTX_0381"/>
<dbReference type="EMBL" id="FN869859">
    <property type="protein sequence ID" value="CCC81053.1"/>
    <property type="molecule type" value="Genomic_DNA"/>
</dbReference>
<reference evidence="4 5" key="1">
    <citation type="journal article" date="2011" name="PLoS ONE">
        <title>The complete genome sequence of Thermoproteus tenax: a physiologically versatile member of the Crenarchaeota.</title>
        <authorList>
            <person name="Siebers B."/>
            <person name="Zaparty M."/>
            <person name="Raddatz G."/>
            <person name="Tjaden B."/>
            <person name="Albers S.V."/>
            <person name="Bell S.D."/>
            <person name="Blombach F."/>
            <person name="Kletzin A."/>
            <person name="Kyrpides N."/>
            <person name="Lanz C."/>
            <person name="Plagens A."/>
            <person name="Rampp M."/>
            <person name="Rosinus A."/>
            <person name="von Jan M."/>
            <person name="Makarova K.S."/>
            <person name="Klenk H.P."/>
            <person name="Schuster S.C."/>
            <person name="Hensel R."/>
        </authorList>
    </citation>
    <scope>NUCLEOTIDE SEQUENCE [LARGE SCALE GENOMIC DNA]</scope>
    <source>
        <strain evidence="5">ATCC 35583 / DSM 2078 / JCM 9277 / NBRC 100435 / Kra 1</strain>
    </source>
</reference>
<keyword evidence="5" id="KW-1185">Reference proteome</keyword>
<name>G4RNA9_THETK</name>
<dbReference type="HOGENOM" id="CLU_1264623_0_0_2"/>
<dbReference type="PATRIC" id="fig|768679.9.peg.398"/>
<dbReference type="Proteomes" id="UP000002654">
    <property type="component" value="Chromosome"/>
</dbReference>
<feature type="coiled-coil region" evidence="1">
    <location>
        <begin position="191"/>
        <end position="218"/>
    </location>
</feature>
<accession>G4RNA9</accession>
<keyword evidence="3" id="KW-0472">Membrane</keyword>
<evidence type="ECO:0000256" key="1">
    <source>
        <dbReference type="SAM" id="Coils"/>
    </source>
</evidence>
<dbReference type="eggNOG" id="arCOG07430">
    <property type="taxonomic scope" value="Archaea"/>
</dbReference>
<evidence type="ECO:0000313" key="4">
    <source>
        <dbReference type="EMBL" id="CCC81053.1"/>
    </source>
</evidence>
<feature type="region of interest" description="Disordered" evidence="2">
    <location>
        <begin position="1"/>
        <end position="100"/>
    </location>
</feature>
<feature type="transmembrane region" description="Helical" evidence="3">
    <location>
        <begin position="114"/>
        <end position="135"/>
    </location>
</feature>
<keyword evidence="3" id="KW-1133">Transmembrane helix</keyword>
<evidence type="ECO:0000256" key="2">
    <source>
        <dbReference type="SAM" id="MobiDB-lite"/>
    </source>
</evidence>
<dbReference type="PaxDb" id="768679-TTX_0381"/>
<keyword evidence="1" id="KW-0175">Coiled coil</keyword>
<sequence>MAEFKSGLAGGLGAGSEGPLAPRPREDPPTVSEEAHLYTGHSSVAPHPLRAGPHAFEGVGGGRPSGGLLRGGGEAEAPPQKDIQGQRLQASDRQTAAGGSGEVGGVRLVVGPMIVMLASALMIGAVVPVSLFYIAFRTGSWIFLIVAGVLGALAIFWGAIMALVAFVPILDYMDAQAKERRVRIDVYRALARSLLEELDEVNAVLREIRDELKKVSEA</sequence>
<dbReference type="AlphaFoldDB" id="G4RNA9"/>
<dbReference type="STRING" id="768679.TTX_0381"/>
<feature type="compositionally biased region" description="Gly residues" evidence="2">
    <location>
        <begin position="58"/>
        <end position="74"/>
    </location>
</feature>
<evidence type="ECO:0000256" key="3">
    <source>
        <dbReference type="SAM" id="Phobius"/>
    </source>
</evidence>
<gene>
    <name evidence="4" type="ordered locus">TTX_0381</name>
</gene>
<evidence type="ECO:0000313" key="5">
    <source>
        <dbReference type="Proteomes" id="UP000002654"/>
    </source>
</evidence>
<feature type="compositionally biased region" description="Basic and acidic residues" evidence="2">
    <location>
        <begin position="23"/>
        <end position="36"/>
    </location>
</feature>
<organism evidence="4 5">
    <name type="scientific">Thermoproteus tenax (strain ATCC 35583 / DSM 2078 / JCM 9277 / NBRC 100435 / Kra 1)</name>
    <dbReference type="NCBI Taxonomy" id="768679"/>
    <lineage>
        <taxon>Archaea</taxon>
        <taxon>Thermoproteota</taxon>
        <taxon>Thermoprotei</taxon>
        <taxon>Thermoproteales</taxon>
        <taxon>Thermoproteaceae</taxon>
        <taxon>Thermoproteus</taxon>
    </lineage>
</organism>